<proteinExistence type="predicted"/>
<keyword evidence="3" id="KW-1185">Reference proteome</keyword>
<evidence type="ECO:0000313" key="2">
    <source>
        <dbReference type="EMBL" id="GLK13932.1"/>
    </source>
</evidence>
<comment type="caution">
    <text evidence="2">The sequence shown here is derived from an EMBL/GenBank/DDBJ whole genome shotgun (WGS) entry which is preliminary data.</text>
</comment>
<name>A0A9W6MH85_9ACTN</name>
<sequence>MSQKILSAHPPGATKSGSGYSGCDSDDSYAYAGSSYAFSGSFADVLSFYRAAAEKDGWQPVGEDTSPEINKKNYCFRKSIDATTAYFSVELLKKQEKGKDIKYDVAVSSSHEEAPADGGILC</sequence>
<reference evidence="2" key="2">
    <citation type="submission" date="2023-01" db="EMBL/GenBank/DDBJ databases">
        <authorList>
            <person name="Sun Q."/>
            <person name="Evtushenko L."/>
        </authorList>
    </citation>
    <scope>NUCLEOTIDE SEQUENCE</scope>
    <source>
        <strain evidence="2">VKM Ac-2007</strain>
    </source>
</reference>
<reference evidence="2" key="1">
    <citation type="journal article" date="2014" name="Int. J. Syst. Evol. Microbiol.">
        <title>Complete genome sequence of Corynebacterium casei LMG S-19264T (=DSM 44701T), isolated from a smear-ripened cheese.</title>
        <authorList>
            <consortium name="US DOE Joint Genome Institute (JGI-PGF)"/>
            <person name="Walter F."/>
            <person name="Albersmeier A."/>
            <person name="Kalinowski J."/>
            <person name="Ruckert C."/>
        </authorList>
    </citation>
    <scope>NUCLEOTIDE SEQUENCE</scope>
    <source>
        <strain evidence="2">VKM Ac-2007</strain>
    </source>
</reference>
<evidence type="ECO:0000256" key="1">
    <source>
        <dbReference type="SAM" id="MobiDB-lite"/>
    </source>
</evidence>
<evidence type="ECO:0000313" key="3">
    <source>
        <dbReference type="Proteomes" id="UP001143474"/>
    </source>
</evidence>
<dbReference type="AlphaFoldDB" id="A0A9W6MH85"/>
<organism evidence="2 3">
    <name type="scientific">Streptosporangium carneum</name>
    <dbReference type="NCBI Taxonomy" id="47481"/>
    <lineage>
        <taxon>Bacteria</taxon>
        <taxon>Bacillati</taxon>
        <taxon>Actinomycetota</taxon>
        <taxon>Actinomycetes</taxon>
        <taxon>Streptosporangiales</taxon>
        <taxon>Streptosporangiaceae</taxon>
        <taxon>Streptosporangium</taxon>
    </lineage>
</organism>
<protein>
    <submittedName>
        <fullName evidence="2">Uncharacterized protein</fullName>
    </submittedName>
</protein>
<dbReference type="EMBL" id="BSEV01000027">
    <property type="protein sequence ID" value="GLK13932.1"/>
    <property type="molecule type" value="Genomic_DNA"/>
</dbReference>
<gene>
    <name evidence="2" type="ORF">GCM10017600_73440</name>
</gene>
<accession>A0A9W6MH85</accession>
<feature type="region of interest" description="Disordered" evidence="1">
    <location>
        <begin position="1"/>
        <end position="21"/>
    </location>
</feature>
<dbReference type="Proteomes" id="UP001143474">
    <property type="component" value="Unassembled WGS sequence"/>
</dbReference>